<dbReference type="InterPro" id="IPR008250">
    <property type="entry name" value="ATPase_P-typ_transduc_dom_A_sf"/>
</dbReference>
<keyword evidence="2 9" id="KW-0812">Transmembrane</keyword>
<feature type="transmembrane region" description="Helical" evidence="9">
    <location>
        <begin position="839"/>
        <end position="863"/>
    </location>
</feature>
<name>A0A7X0NTC9_9ACTN</name>
<dbReference type="Gene3D" id="3.40.50.1000">
    <property type="entry name" value="HAD superfamily/HAD-like"/>
    <property type="match status" value="1"/>
</dbReference>
<keyword evidence="12" id="KW-1185">Reference proteome</keyword>
<dbReference type="Gene3D" id="2.70.150.10">
    <property type="entry name" value="Calcium-transporting ATPase, cytoplasmic transduction domain A"/>
    <property type="match status" value="1"/>
</dbReference>
<dbReference type="InterPro" id="IPR006068">
    <property type="entry name" value="ATPase_P-typ_cation-transptr_C"/>
</dbReference>
<dbReference type="InterPro" id="IPR059000">
    <property type="entry name" value="ATPase_P-type_domA"/>
</dbReference>
<dbReference type="SUPFAM" id="SSF56784">
    <property type="entry name" value="HAD-like"/>
    <property type="match status" value="1"/>
</dbReference>
<comment type="catalytic activity">
    <reaction evidence="8">
        <text>ATP + H2O = ADP + phosphate + H(+)</text>
        <dbReference type="Rhea" id="RHEA:13065"/>
        <dbReference type="ChEBI" id="CHEBI:15377"/>
        <dbReference type="ChEBI" id="CHEBI:15378"/>
        <dbReference type="ChEBI" id="CHEBI:30616"/>
        <dbReference type="ChEBI" id="CHEBI:43474"/>
        <dbReference type="ChEBI" id="CHEBI:456216"/>
    </reaction>
</comment>
<dbReference type="GO" id="GO:0005524">
    <property type="term" value="F:ATP binding"/>
    <property type="evidence" value="ECO:0007669"/>
    <property type="project" value="UniProtKB-KW"/>
</dbReference>
<evidence type="ECO:0000256" key="1">
    <source>
        <dbReference type="ARBA" id="ARBA00004651"/>
    </source>
</evidence>
<dbReference type="Pfam" id="PF00689">
    <property type="entry name" value="Cation_ATPase_C"/>
    <property type="match status" value="1"/>
</dbReference>
<evidence type="ECO:0000256" key="3">
    <source>
        <dbReference type="ARBA" id="ARBA00022741"/>
    </source>
</evidence>
<dbReference type="Proteomes" id="UP000565579">
    <property type="component" value="Unassembled WGS sequence"/>
</dbReference>
<evidence type="ECO:0000313" key="12">
    <source>
        <dbReference type="Proteomes" id="UP000565579"/>
    </source>
</evidence>
<protein>
    <submittedName>
        <fullName evidence="11">Ca2+-transporting ATPase</fullName>
    </submittedName>
</protein>
<dbReference type="RefSeq" id="WP_185103692.1">
    <property type="nucleotide sequence ID" value="NZ_JACHMI010000001.1"/>
</dbReference>
<feature type="transmembrane region" description="Helical" evidence="9">
    <location>
        <begin position="266"/>
        <end position="284"/>
    </location>
</feature>
<dbReference type="PROSITE" id="PS00154">
    <property type="entry name" value="ATPASE_E1_E2"/>
    <property type="match status" value="1"/>
</dbReference>
<dbReference type="Gene3D" id="3.40.1110.10">
    <property type="entry name" value="Calcium-transporting ATPase, cytoplasmic domain N"/>
    <property type="match status" value="1"/>
</dbReference>
<feature type="transmembrane region" description="Helical" evidence="9">
    <location>
        <begin position="884"/>
        <end position="908"/>
    </location>
</feature>
<dbReference type="Pfam" id="PF00122">
    <property type="entry name" value="E1-E2_ATPase"/>
    <property type="match status" value="1"/>
</dbReference>
<evidence type="ECO:0000256" key="5">
    <source>
        <dbReference type="ARBA" id="ARBA00022967"/>
    </source>
</evidence>
<keyword evidence="7 9" id="KW-0472">Membrane</keyword>
<dbReference type="InterPro" id="IPR004014">
    <property type="entry name" value="ATPase_P-typ_cation-transptr_N"/>
</dbReference>
<dbReference type="PANTHER" id="PTHR42861">
    <property type="entry name" value="CALCIUM-TRANSPORTING ATPASE"/>
    <property type="match status" value="1"/>
</dbReference>
<dbReference type="SFLD" id="SFLDS00003">
    <property type="entry name" value="Haloacid_Dehalogenase"/>
    <property type="match status" value="1"/>
</dbReference>
<dbReference type="SFLD" id="SFLDG00002">
    <property type="entry name" value="C1.7:_P-type_atpase_like"/>
    <property type="match status" value="1"/>
</dbReference>
<dbReference type="Pfam" id="PF00690">
    <property type="entry name" value="Cation_ATPase_N"/>
    <property type="match status" value="1"/>
</dbReference>
<dbReference type="Gene3D" id="1.20.1110.10">
    <property type="entry name" value="Calcium-transporting ATPase, transmembrane domain"/>
    <property type="match status" value="1"/>
</dbReference>
<proteinExistence type="predicted"/>
<dbReference type="NCBIfam" id="TIGR01494">
    <property type="entry name" value="ATPase_P-type"/>
    <property type="match status" value="2"/>
</dbReference>
<dbReference type="InterPro" id="IPR001757">
    <property type="entry name" value="P_typ_ATPase"/>
</dbReference>
<feature type="transmembrane region" description="Helical" evidence="9">
    <location>
        <begin position="290"/>
        <end position="316"/>
    </location>
</feature>
<keyword evidence="5" id="KW-1278">Translocase</keyword>
<dbReference type="PRINTS" id="PR00119">
    <property type="entry name" value="CATATPASE"/>
</dbReference>
<dbReference type="SFLD" id="SFLDF00027">
    <property type="entry name" value="p-type_atpase"/>
    <property type="match status" value="1"/>
</dbReference>
<dbReference type="InterPro" id="IPR036412">
    <property type="entry name" value="HAD-like_sf"/>
</dbReference>
<evidence type="ECO:0000256" key="8">
    <source>
        <dbReference type="ARBA" id="ARBA00049360"/>
    </source>
</evidence>
<evidence type="ECO:0000256" key="9">
    <source>
        <dbReference type="SAM" id="Phobius"/>
    </source>
</evidence>
<dbReference type="Pfam" id="PF13246">
    <property type="entry name" value="Cation_ATPase"/>
    <property type="match status" value="1"/>
</dbReference>
<comment type="caution">
    <text evidence="11">The sequence shown here is derived from an EMBL/GenBank/DDBJ whole genome shotgun (WGS) entry which is preliminary data.</text>
</comment>
<feature type="transmembrane region" description="Helical" evidence="9">
    <location>
        <begin position="812"/>
        <end position="833"/>
    </location>
</feature>
<evidence type="ECO:0000313" key="11">
    <source>
        <dbReference type="EMBL" id="MBB6549279.1"/>
    </source>
</evidence>
<reference evidence="11 12" key="1">
    <citation type="submission" date="2020-08" db="EMBL/GenBank/DDBJ databases">
        <title>Sequencing the genomes of 1000 actinobacteria strains.</title>
        <authorList>
            <person name="Klenk H.-P."/>
        </authorList>
    </citation>
    <scope>NUCLEOTIDE SEQUENCE [LARGE SCALE GENOMIC DNA]</scope>
    <source>
        <strain evidence="11 12">DSM 43768</strain>
    </source>
</reference>
<evidence type="ECO:0000256" key="7">
    <source>
        <dbReference type="ARBA" id="ARBA00023136"/>
    </source>
</evidence>
<dbReference type="AlphaFoldDB" id="A0A7X0NTC9"/>
<accession>A0A7X0NTC9</accession>
<dbReference type="SMART" id="SM00831">
    <property type="entry name" value="Cation_ATPase_N"/>
    <property type="match status" value="1"/>
</dbReference>
<dbReference type="SUPFAM" id="SSF81660">
    <property type="entry name" value="Metal cation-transporting ATPase, ATP-binding domain N"/>
    <property type="match status" value="1"/>
</dbReference>
<evidence type="ECO:0000256" key="6">
    <source>
        <dbReference type="ARBA" id="ARBA00022989"/>
    </source>
</evidence>
<dbReference type="GO" id="GO:0005886">
    <property type="term" value="C:plasma membrane"/>
    <property type="evidence" value="ECO:0007669"/>
    <property type="project" value="UniProtKB-SubCell"/>
</dbReference>
<dbReference type="InterPro" id="IPR018303">
    <property type="entry name" value="ATPase_P-typ_P_site"/>
</dbReference>
<dbReference type="InterPro" id="IPR023214">
    <property type="entry name" value="HAD_sf"/>
</dbReference>
<comment type="subcellular location">
    <subcellularLocation>
        <location evidence="1">Cell membrane</location>
        <topology evidence="1">Multi-pass membrane protein</topology>
    </subcellularLocation>
</comment>
<organism evidence="11 12">
    <name type="scientific">Nonomuraea rubra</name>
    <dbReference type="NCBI Taxonomy" id="46180"/>
    <lineage>
        <taxon>Bacteria</taxon>
        <taxon>Bacillati</taxon>
        <taxon>Actinomycetota</taxon>
        <taxon>Actinomycetes</taxon>
        <taxon>Streptosporangiales</taxon>
        <taxon>Streptosporangiaceae</taxon>
        <taxon>Nonomuraea</taxon>
    </lineage>
</organism>
<evidence type="ECO:0000256" key="4">
    <source>
        <dbReference type="ARBA" id="ARBA00022840"/>
    </source>
</evidence>
<dbReference type="SUPFAM" id="SSF81665">
    <property type="entry name" value="Calcium ATPase, transmembrane domain M"/>
    <property type="match status" value="1"/>
</dbReference>
<keyword evidence="3" id="KW-0547">Nucleotide-binding</keyword>
<dbReference type="SUPFAM" id="SSF81653">
    <property type="entry name" value="Calcium ATPase, transduction domain A"/>
    <property type="match status" value="1"/>
</dbReference>
<keyword evidence="6 9" id="KW-1133">Transmembrane helix</keyword>
<evidence type="ECO:0000256" key="2">
    <source>
        <dbReference type="ARBA" id="ARBA00022692"/>
    </source>
</evidence>
<dbReference type="GO" id="GO:0016887">
    <property type="term" value="F:ATP hydrolysis activity"/>
    <property type="evidence" value="ECO:0007669"/>
    <property type="project" value="InterPro"/>
</dbReference>
<feature type="domain" description="Cation-transporting P-type ATPase N-terminal" evidence="10">
    <location>
        <begin position="23"/>
        <end position="97"/>
    </location>
</feature>
<feature type="transmembrane region" description="Helical" evidence="9">
    <location>
        <begin position="914"/>
        <end position="934"/>
    </location>
</feature>
<keyword evidence="4" id="KW-0067">ATP-binding</keyword>
<feature type="transmembrane region" description="Helical" evidence="9">
    <location>
        <begin position="744"/>
        <end position="765"/>
    </location>
</feature>
<evidence type="ECO:0000259" key="10">
    <source>
        <dbReference type="SMART" id="SM00831"/>
    </source>
</evidence>
<sequence>MSEPHGATRLPEAGHLIDPDRTPWHALPAGEVAVLLQAAPEEGLSTGEASRRLDRHGPNRLREAAREPRWRAFLRQFQDLMIVILLAAAVVSLVISREWETPLAIAVVVLLNATIGFVQESRAEASLEALRKMTSTVATVRRDGTLTRLDATGLVPGDVVVVEAGDRVPADGRLLSSASLEVRESELTGEAQPVAKSATGRVEEGAALADRANALFMNTSVTRGRGEMIVTATGMATETGRIAGLLASAKPAPTPLQRQISTLSRTLALISAVVVAVVVVLGLVRGQEFGVLFVTAVSLAVAAIPEGLPAVVAFTLAMGTERLARRGAIVKRLSSVETLGSTSQICTDKTGTLTLNQMTAREVFLARRRFTVSGHGYALDGRIRSTDGRPPPAALDEALIAMALCTDAVFRDDEEAVVGDPTEAALVVLAEKGGIDVTALRRQRPRVAEVPFDADHKFMATFHRWTDGGGRPVVRCFVKGAPDVLAARATHYLGPDGVTELDPQERRRYDEANASLAGQGRRVLAVALQDFPAGEVAGETAGEAARKAAGNAAGESAGEAIGGDAKELLDRLVLIALVGIVDPPRPEARQAIEQCREAGIRVRMITGDHAVTAAAIARDLGIPGQAVTGAELDRYTDDADLARRLDGIGVIARVSPEHKLRIVGALQARGDVVAMTGDGVNDAPALRKADIGVAMGLTGTEVTKEAATMVLTDDNFATIVGAVREGRGIYDNIVKFTRFQVSTALGFVLTFLITSLTGLAGGAPFTALQILFVNLVMDGPPAMSLGVDPASPDAMSRPPRPPREPILTRERLVRILLTSTIMATGTAAVLVWAPGPAAAVGQASVAGTMALVTFVFFQAFNLLTVRHPTRSLFHRETLHHPNPLVATLAVVVLLLIIVEVDALHGFFTTTDLTFGQWLACLAVGSAILWAGELVKALMRARDRR</sequence>
<dbReference type="EMBL" id="JACHMI010000001">
    <property type="protein sequence ID" value="MBB6549279.1"/>
    <property type="molecule type" value="Genomic_DNA"/>
</dbReference>
<gene>
    <name evidence="11" type="ORF">HD593_004074</name>
</gene>
<dbReference type="InterPro" id="IPR023298">
    <property type="entry name" value="ATPase_P-typ_TM_dom_sf"/>
</dbReference>
<dbReference type="InterPro" id="IPR023299">
    <property type="entry name" value="ATPase_P-typ_cyto_dom_N"/>
</dbReference>
<dbReference type="InterPro" id="IPR044492">
    <property type="entry name" value="P_typ_ATPase_HD_dom"/>
</dbReference>